<dbReference type="SMART" id="SM00597">
    <property type="entry name" value="ZnF_TTF"/>
    <property type="match status" value="1"/>
</dbReference>
<dbReference type="EnsemblMetazoa" id="G9653.1">
    <property type="protein sequence ID" value="G9653.1:cds"/>
    <property type="gene ID" value="G9653"/>
</dbReference>
<name>A0A8W8P6R3_MAGGI</name>
<dbReference type="Pfam" id="PF25431">
    <property type="entry name" value="zf-C17orf113"/>
    <property type="match status" value="1"/>
</dbReference>
<proteinExistence type="predicted"/>
<accession>A0A8W8P6R3</accession>
<protein>
    <recommendedName>
        <fullName evidence="2">TTF-type domain-containing protein</fullName>
    </recommendedName>
</protein>
<feature type="domain" description="TTF-type" evidence="2">
    <location>
        <begin position="48"/>
        <end position="128"/>
    </location>
</feature>
<reference evidence="3" key="1">
    <citation type="submission" date="2022-08" db="UniProtKB">
        <authorList>
            <consortium name="EnsemblMetazoa"/>
        </authorList>
    </citation>
    <scope>IDENTIFICATION</scope>
    <source>
        <strain evidence="3">05x7-T-G4-1.051#20</strain>
    </source>
</reference>
<dbReference type="SUPFAM" id="SSF53098">
    <property type="entry name" value="Ribonuclease H-like"/>
    <property type="match status" value="1"/>
</dbReference>
<dbReference type="InterPro" id="IPR008906">
    <property type="entry name" value="HATC_C_dom"/>
</dbReference>
<dbReference type="PANTHER" id="PTHR46880">
    <property type="entry name" value="RAS-ASSOCIATING DOMAIN-CONTAINING PROTEIN"/>
    <property type="match status" value="1"/>
</dbReference>
<evidence type="ECO:0000313" key="4">
    <source>
        <dbReference type="Proteomes" id="UP000005408"/>
    </source>
</evidence>
<evidence type="ECO:0000313" key="3">
    <source>
        <dbReference type="EnsemblMetazoa" id="G9653.1:cds"/>
    </source>
</evidence>
<dbReference type="Proteomes" id="UP000005408">
    <property type="component" value="Unassembled WGS sequence"/>
</dbReference>
<sequence>MPPKAKIRGPTDPKQQKLSFFTNKSTESLSSPDSAEVSEEQTKTNDNDVRHFQSKWLTLHPWLEFDGTKMFCKHCKQFGMQNIFTTGNTNFRTSTLTRHIASNDHQRAIMAPREQENLKKTVENVHNKEEKAIVIAMKAVYWLSKEGIALSKYSSMIRFLKDIGVSDIDSLNVNKHVDYSSYNTANDLLKSISNVINNDTTERLRRSPHLTILTDESTDIANHHKLSISARIINPSSLQPSTLFLTDLRITNGTGKGIFEAIKEHLDSRGIENSPTKADKLEAIQKVLNEPSVKYREVHQVRWLSFYQALDSIYRPLDSLLSYCVSNAKDPKTVGLHKKVGTEIFVSMTYAMMDILQPVMKLSLTLQKKDIDLGTLQVSIDECVQSLCDLKNDINPFGKPLFVQKLSDDLKDGFYKETHKVSKMSCRTEFESLKKKFIDAVIENINQRVQETDFLRYMSVLARRPISFLDDTELALCGNEEVQKLAIFYGSDQCHLYKDPDTNEMVTVNSEAIVNTEATMTEWMTLKRVVKAQQYPRSSMTSLWNLICQYHSEEFPNMQKLAGLALCHPIHTADCERSFSSQNLITMKLRCRLSGEHVDELMRVMIEGTLIQSLILIGL</sequence>
<dbReference type="InterPro" id="IPR057456">
    <property type="entry name" value="Znf_C17orf113"/>
</dbReference>
<dbReference type="PANTHER" id="PTHR46880:SF5">
    <property type="entry name" value="DUF4371 DOMAIN-CONTAINING PROTEIN"/>
    <property type="match status" value="1"/>
</dbReference>
<dbReference type="InterPro" id="IPR006580">
    <property type="entry name" value="Znf_TTF"/>
</dbReference>
<feature type="compositionally biased region" description="Polar residues" evidence="1">
    <location>
        <begin position="16"/>
        <end position="33"/>
    </location>
</feature>
<dbReference type="AlphaFoldDB" id="A0A8W8P6R3"/>
<evidence type="ECO:0000256" key="1">
    <source>
        <dbReference type="SAM" id="MobiDB-lite"/>
    </source>
</evidence>
<dbReference type="GO" id="GO:0046983">
    <property type="term" value="F:protein dimerization activity"/>
    <property type="evidence" value="ECO:0007669"/>
    <property type="project" value="InterPro"/>
</dbReference>
<organism evidence="3 4">
    <name type="scientific">Magallana gigas</name>
    <name type="common">Pacific oyster</name>
    <name type="synonym">Crassostrea gigas</name>
    <dbReference type="NCBI Taxonomy" id="29159"/>
    <lineage>
        <taxon>Eukaryota</taxon>
        <taxon>Metazoa</taxon>
        <taxon>Spiralia</taxon>
        <taxon>Lophotrochozoa</taxon>
        <taxon>Mollusca</taxon>
        <taxon>Bivalvia</taxon>
        <taxon>Autobranchia</taxon>
        <taxon>Pteriomorphia</taxon>
        <taxon>Ostreida</taxon>
        <taxon>Ostreoidea</taxon>
        <taxon>Ostreidae</taxon>
        <taxon>Magallana</taxon>
    </lineage>
</organism>
<evidence type="ECO:0000259" key="2">
    <source>
        <dbReference type="SMART" id="SM00597"/>
    </source>
</evidence>
<dbReference type="Pfam" id="PF05699">
    <property type="entry name" value="Dimer_Tnp_hAT"/>
    <property type="match status" value="1"/>
</dbReference>
<dbReference type="InterPro" id="IPR012337">
    <property type="entry name" value="RNaseH-like_sf"/>
</dbReference>
<feature type="region of interest" description="Disordered" evidence="1">
    <location>
        <begin position="1"/>
        <end position="46"/>
    </location>
</feature>
<keyword evidence="4" id="KW-1185">Reference proteome</keyword>